<sequence>SYYITSPNLKGNARQLGHTISSETYIISVGICEYLRIMDVCFWPPLQLFAYARAARGILYTFDSKPLLHGDYNIEQVKEKVSKIRLPTFESRFTHIASEPTNSIDYQNDLPLPPKIQTKLVHIALKLWVEIYKWFFANEDSLLISENYFTVRNIFSWRSTGVIDIIKTARALIRNEILNTKHRFLFA</sequence>
<reference evidence="1" key="1">
    <citation type="submission" date="2020-08" db="EMBL/GenBank/DDBJ databases">
        <title>Multicomponent nature underlies the extraordinary mechanical properties of spider dragline silk.</title>
        <authorList>
            <person name="Kono N."/>
            <person name="Nakamura H."/>
            <person name="Mori M."/>
            <person name="Yoshida Y."/>
            <person name="Ohtoshi R."/>
            <person name="Malay A.D."/>
            <person name="Moran D.A.P."/>
            <person name="Tomita M."/>
            <person name="Numata K."/>
            <person name="Arakawa K."/>
        </authorList>
    </citation>
    <scope>NUCLEOTIDE SEQUENCE</scope>
</reference>
<dbReference type="AlphaFoldDB" id="A0A8X6R5Z9"/>
<feature type="non-terminal residue" evidence="1">
    <location>
        <position position="1"/>
    </location>
</feature>
<dbReference type="OrthoDB" id="6407690at2759"/>
<evidence type="ECO:0000313" key="1">
    <source>
        <dbReference type="EMBL" id="GFU62808.1"/>
    </source>
</evidence>
<feature type="non-terminal residue" evidence="1">
    <location>
        <position position="187"/>
    </location>
</feature>
<organism evidence="1 2">
    <name type="scientific">Nephila pilipes</name>
    <name type="common">Giant wood spider</name>
    <name type="synonym">Nephila maculata</name>
    <dbReference type="NCBI Taxonomy" id="299642"/>
    <lineage>
        <taxon>Eukaryota</taxon>
        <taxon>Metazoa</taxon>
        <taxon>Ecdysozoa</taxon>
        <taxon>Arthropoda</taxon>
        <taxon>Chelicerata</taxon>
        <taxon>Arachnida</taxon>
        <taxon>Araneae</taxon>
        <taxon>Araneomorphae</taxon>
        <taxon>Entelegynae</taxon>
        <taxon>Araneoidea</taxon>
        <taxon>Nephilidae</taxon>
        <taxon>Nephila</taxon>
    </lineage>
</organism>
<name>A0A8X6R5Z9_NEPPI</name>
<evidence type="ECO:0000313" key="2">
    <source>
        <dbReference type="Proteomes" id="UP000887013"/>
    </source>
</evidence>
<comment type="caution">
    <text evidence="1">The sequence shown here is derived from an EMBL/GenBank/DDBJ whole genome shotgun (WGS) entry which is preliminary data.</text>
</comment>
<gene>
    <name evidence="1" type="primary">NCL1_47061</name>
    <name evidence="1" type="ORF">NPIL_457661</name>
</gene>
<dbReference type="Proteomes" id="UP000887013">
    <property type="component" value="Unassembled WGS sequence"/>
</dbReference>
<keyword evidence="2" id="KW-1185">Reference proteome</keyword>
<accession>A0A8X6R5Z9</accession>
<dbReference type="EMBL" id="BMAW01041230">
    <property type="protein sequence ID" value="GFU62808.1"/>
    <property type="molecule type" value="Genomic_DNA"/>
</dbReference>
<protein>
    <submittedName>
        <fullName evidence="1">Uncharacterized protein</fullName>
    </submittedName>
</protein>
<proteinExistence type="predicted"/>